<feature type="transmembrane region" description="Helical" evidence="2">
    <location>
        <begin position="96"/>
        <end position="113"/>
    </location>
</feature>
<accession>A0A2Y9K308</accession>
<dbReference type="AlphaFoldDB" id="A0A2Y9K308"/>
<feature type="region of interest" description="Disordered" evidence="1">
    <location>
        <begin position="240"/>
        <end position="294"/>
    </location>
</feature>
<feature type="compositionally biased region" description="Low complexity" evidence="1">
    <location>
        <begin position="275"/>
        <end position="285"/>
    </location>
</feature>
<dbReference type="InterPro" id="IPR038874">
    <property type="entry name" value="TMEM253"/>
</dbReference>
<keyword evidence="2" id="KW-1133">Transmembrane helix</keyword>
<evidence type="ECO:0000313" key="3">
    <source>
        <dbReference type="Proteomes" id="UP000248482"/>
    </source>
</evidence>
<organism evidence="3 4">
    <name type="scientific">Enhydra lutris kenyoni</name>
    <name type="common">northern sea otter</name>
    <dbReference type="NCBI Taxonomy" id="391180"/>
    <lineage>
        <taxon>Eukaryota</taxon>
        <taxon>Metazoa</taxon>
        <taxon>Chordata</taxon>
        <taxon>Craniata</taxon>
        <taxon>Vertebrata</taxon>
        <taxon>Euteleostomi</taxon>
        <taxon>Mammalia</taxon>
        <taxon>Eutheria</taxon>
        <taxon>Laurasiatheria</taxon>
        <taxon>Carnivora</taxon>
        <taxon>Caniformia</taxon>
        <taxon>Musteloidea</taxon>
        <taxon>Mustelidae</taxon>
        <taxon>Lutrinae</taxon>
        <taxon>Enhydra</taxon>
    </lineage>
</organism>
<proteinExistence type="predicted"/>
<dbReference type="PANTHER" id="PTHR37359">
    <property type="entry name" value="TRANSMEMBRANE PROTEIN 253"/>
    <property type="match status" value="1"/>
</dbReference>
<keyword evidence="3" id="KW-1185">Reference proteome</keyword>
<dbReference type="RefSeq" id="XP_022367638.1">
    <property type="nucleotide sequence ID" value="XM_022511930.1"/>
</dbReference>
<feature type="compositionally biased region" description="Basic and acidic residues" evidence="1">
    <location>
        <begin position="246"/>
        <end position="261"/>
    </location>
</feature>
<evidence type="ECO:0000313" key="4">
    <source>
        <dbReference type="RefSeq" id="XP_022367638.1"/>
    </source>
</evidence>
<dbReference type="KEGG" id="elk:111153140"/>
<feature type="compositionally biased region" description="Polar residues" evidence="1">
    <location>
        <begin position="196"/>
        <end position="206"/>
    </location>
</feature>
<dbReference type="Proteomes" id="UP000248482">
    <property type="component" value="Unplaced"/>
</dbReference>
<dbReference type="GeneID" id="111153140"/>
<dbReference type="PANTHER" id="PTHR37359:SF1">
    <property type="entry name" value="TRANSMEMBRANE PROTEIN 253"/>
    <property type="match status" value="1"/>
</dbReference>
<keyword evidence="2 4" id="KW-0812">Transmembrane</keyword>
<sequence length="344" mass="36789">MEERAAQREQERPSLRLEKLQHWAKHRQSGHLLVLAVSQLWLAVAVVPFAISVACLNSACHMATALPLGPGALGLLTAIVTLELRRAPRLWKVQAMMILNIFSLILGFIVVVVDVMKTALGAASAAPSQQAGLLAVELGTEAFTLGGVLVSAYSLFLLNQRKPGCCRNRSLLYQELQEGLSELEEVAALENGTTVASTANATNEPPSGSFGDRQGLGLALGRAGFPKWCRCAPSHRAQIQSPETWSAREKGVGDDESEARGPSRPPPSGPRCRTRTGSLGRRVAGAGRGRDAATRANTFPPLASMLVLRDRVAATLSLPRRERDCAGSASRLPRGPLIPAAVWF</sequence>
<keyword evidence="2" id="KW-0472">Membrane</keyword>
<evidence type="ECO:0000256" key="2">
    <source>
        <dbReference type="SAM" id="Phobius"/>
    </source>
</evidence>
<reference evidence="4" key="1">
    <citation type="submission" date="2025-08" db="UniProtKB">
        <authorList>
            <consortium name="RefSeq"/>
        </authorList>
    </citation>
    <scope>IDENTIFICATION</scope>
    <source>
        <tissue evidence="4">Blood</tissue>
    </source>
</reference>
<feature type="transmembrane region" description="Helical" evidence="2">
    <location>
        <begin position="32"/>
        <end position="59"/>
    </location>
</feature>
<dbReference type="OrthoDB" id="9449006at2759"/>
<protein>
    <submittedName>
        <fullName evidence="4">Transmembrane protein 253</fullName>
    </submittedName>
</protein>
<evidence type="ECO:0000256" key="1">
    <source>
        <dbReference type="SAM" id="MobiDB-lite"/>
    </source>
</evidence>
<gene>
    <name evidence="4" type="primary">LOC111153140</name>
</gene>
<name>A0A2Y9K308_ENHLU</name>
<feature type="region of interest" description="Disordered" evidence="1">
    <location>
        <begin position="196"/>
        <end position="215"/>
    </location>
</feature>
<feature type="transmembrane region" description="Helical" evidence="2">
    <location>
        <begin position="65"/>
        <end position="84"/>
    </location>
</feature>
<feature type="transmembrane region" description="Helical" evidence="2">
    <location>
        <begin position="133"/>
        <end position="158"/>
    </location>
</feature>